<dbReference type="EMBL" id="DTKL01000034">
    <property type="protein sequence ID" value="HGY94249.1"/>
    <property type="molecule type" value="Genomic_DNA"/>
</dbReference>
<gene>
    <name evidence="2" type="ORF">ENW50_06135</name>
</gene>
<name>A0A7V4XSA4_9BACT</name>
<reference evidence="2" key="1">
    <citation type="journal article" date="2020" name="mSystems">
        <title>Genome- and Community-Level Interaction Insights into Carbon Utilization and Element Cycling Functions of Hydrothermarchaeota in Hydrothermal Sediment.</title>
        <authorList>
            <person name="Zhou Z."/>
            <person name="Liu Y."/>
            <person name="Xu W."/>
            <person name="Pan J."/>
            <person name="Luo Z.H."/>
            <person name="Li M."/>
        </authorList>
    </citation>
    <scope>NUCLEOTIDE SEQUENCE [LARGE SCALE GENOMIC DNA]</scope>
    <source>
        <strain evidence="2">SpSt-855</strain>
    </source>
</reference>
<evidence type="ECO:0000313" key="2">
    <source>
        <dbReference type="EMBL" id="HGY94249.1"/>
    </source>
</evidence>
<sequence length="411" mass="44743">MIRRTPAGVLLCLLMLAISLPTAGWADGDGGAAAARKKNAPPPDVVIFTNGDQLSGTFVRAVGNSITFHSQMLGDVTIPWSKVKTLHTQSRLAVLAGSVTIRQRHLPRRIPIGTLSVANDMLTVQPPRPAPAVTFPVKRAQYVLDKQTVAKELRGSPGWLQAWNGTLTGGATIVQATQQEFTFTGGVALARTVPTVPWLNTRSRTTVDFNGSYGKIKQPAYSYVSGTPPVITTVPASITKSAIYHADAEEDRYFSPRFYALAQTSFDHNYAQNLDLQQAYGGGIGWTAIKRPKQELDLKISLQYEGQTFIQATAGQNQSLFGSTVASVYHLKLPHNMQFVQNVSYVPAFNNVTAYSGSETDTVTIPFFKNLSFSFGTIDSYLNDPPASEPPTKRNSFQLTTGVSYTIKSKY</sequence>
<dbReference type="InterPro" id="IPR007433">
    <property type="entry name" value="DUF481"/>
</dbReference>
<organism evidence="2">
    <name type="scientific">Acidobacterium capsulatum</name>
    <dbReference type="NCBI Taxonomy" id="33075"/>
    <lineage>
        <taxon>Bacteria</taxon>
        <taxon>Pseudomonadati</taxon>
        <taxon>Acidobacteriota</taxon>
        <taxon>Terriglobia</taxon>
        <taxon>Terriglobales</taxon>
        <taxon>Acidobacteriaceae</taxon>
        <taxon>Acidobacterium</taxon>
    </lineage>
</organism>
<proteinExistence type="predicted"/>
<comment type="caution">
    <text evidence="2">The sequence shown here is derived from an EMBL/GenBank/DDBJ whole genome shotgun (WGS) entry which is preliminary data.</text>
</comment>
<dbReference type="AlphaFoldDB" id="A0A7V4XSA4"/>
<evidence type="ECO:0000256" key="1">
    <source>
        <dbReference type="SAM" id="SignalP"/>
    </source>
</evidence>
<keyword evidence="1" id="KW-0732">Signal</keyword>
<protein>
    <submittedName>
        <fullName evidence="2">DUF481 domain-containing protein</fullName>
    </submittedName>
</protein>
<dbReference type="Pfam" id="PF04338">
    <property type="entry name" value="DUF481"/>
    <property type="match status" value="1"/>
</dbReference>
<accession>A0A7V4XSA4</accession>
<feature type="chain" id="PRO_5030707784" evidence="1">
    <location>
        <begin position="27"/>
        <end position="411"/>
    </location>
</feature>
<feature type="signal peptide" evidence="1">
    <location>
        <begin position="1"/>
        <end position="26"/>
    </location>
</feature>